<reference evidence="1 2" key="1">
    <citation type="submission" date="2019-01" db="EMBL/GenBank/DDBJ databases">
        <title>Comparative genomic analysis identifies haemin-independent Haemophilus haemolyticus: a formal re-classification of Haemophilus intermedius.</title>
        <authorList>
            <person name="Harris T.M."/>
            <person name="Price E.P."/>
            <person name="Sarovich D.S."/>
            <person name="Norskov-Lauritsen N."/>
            <person name="Beissbarth J."/>
            <person name="Chang A.B."/>
            <person name="Smith-Vaughan H.C."/>
        </authorList>
    </citation>
    <scope>NUCLEOTIDE SEQUENCE [LARGE SCALE GENOMIC DNA]</scope>
    <source>
        <strain evidence="1 2">PN24</strain>
    </source>
</reference>
<dbReference type="RefSeq" id="WP_140520030.1">
    <property type="nucleotide sequence ID" value="NZ_JACBKC010000030.1"/>
</dbReference>
<organism evidence="1 2">
    <name type="scientific">Haemophilus haemolyticus</name>
    <dbReference type="NCBI Taxonomy" id="726"/>
    <lineage>
        <taxon>Bacteria</taxon>
        <taxon>Pseudomonadati</taxon>
        <taxon>Pseudomonadota</taxon>
        <taxon>Gammaproteobacteria</taxon>
        <taxon>Pasteurellales</taxon>
        <taxon>Pasteurellaceae</taxon>
        <taxon>Haemophilus</taxon>
    </lineage>
</organism>
<protein>
    <submittedName>
        <fullName evidence="1">Uncharacterized protein</fullName>
    </submittedName>
</protein>
<dbReference type="Proteomes" id="UP000317926">
    <property type="component" value="Unassembled WGS sequence"/>
</dbReference>
<proteinExistence type="predicted"/>
<gene>
    <name evidence="1" type="ORF">EUX55_06465</name>
</gene>
<evidence type="ECO:0000313" key="1">
    <source>
        <dbReference type="EMBL" id="TPG98528.1"/>
    </source>
</evidence>
<accession>A0A502JM07</accession>
<comment type="caution">
    <text evidence="1">The sequence shown here is derived from an EMBL/GenBank/DDBJ whole genome shotgun (WGS) entry which is preliminary data.</text>
</comment>
<name>A0A502JM07_HAEHA</name>
<sequence>MKKLPNIYKHLFPLGNFQTIKEYFEYFIFRKNIDDLDNPLFNSSNRKLWLEDYPTLDCFPKTLSYIDDPNSFPLSEVSKELANVELYLPKNEILFHSGNLPNKVSLAIGQEFQLHTIFSATLDPYIANVHDSNDDIYWYIQIKNEGIRCLPIPDEYGEYEVIILDSPIAKIVDIKTSHRDAMWLGDIHYKPENKTIVYVNLYL</sequence>
<dbReference type="AlphaFoldDB" id="A0A502JM07"/>
<evidence type="ECO:0000313" key="2">
    <source>
        <dbReference type="Proteomes" id="UP000317926"/>
    </source>
</evidence>
<dbReference type="EMBL" id="SDPK01000030">
    <property type="protein sequence ID" value="TPG98528.1"/>
    <property type="molecule type" value="Genomic_DNA"/>
</dbReference>